<accession>A0A8C0GPQ2</accession>
<reference evidence="1" key="2">
    <citation type="submission" date="2025-09" db="UniProtKB">
        <authorList>
            <consortium name="Ensembl"/>
        </authorList>
    </citation>
    <scope>IDENTIFICATION</scope>
</reference>
<dbReference type="Proteomes" id="UP000694404">
    <property type="component" value="Unplaced"/>
</dbReference>
<sequence>CTCSQTTVGAWQGMEQQSRLGAAMGQRTRPLLKDVPLPPHYLPASAQLPTQALVLCHSSPTVCYVGVMLKCRGKLFNQWGNVEVTMGLTQSGCSHILGTSITMGAHVELLAHCDSSIPFRVPACQDTAPCAVGEAGVLCSHTQNCIWLG</sequence>
<protein>
    <submittedName>
        <fullName evidence="1">Uncharacterized protein</fullName>
    </submittedName>
</protein>
<evidence type="ECO:0000313" key="1">
    <source>
        <dbReference type="Ensembl" id="ENSCABP00000010730.1"/>
    </source>
</evidence>
<name>A0A8C0GPQ2_CHEAB</name>
<organism evidence="1 2">
    <name type="scientific">Chelonoidis abingdonii</name>
    <name type="common">Abingdon island giant tortoise</name>
    <name type="synonym">Testudo abingdonii</name>
    <dbReference type="NCBI Taxonomy" id="106734"/>
    <lineage>
        <taxon>Eukaryota</taxon>
        <taxon>Metazoa</taxon>
        <taxon>Chordata</taxon>
        <taxon>Craniata</taxon>
        <taxon>Vertebrata</taxon>
        <taxon>Euteleostomi</taxon>
        <taxon>Archelosauria</taxon>
        <taxon>Testudinata</taxon>
        <taxon>Testudines</taxon>
        <taxon>Cryptodira</taxon>
        <taxon>Durocryptodira</taxon>
        <taxon>Testudinoidea</taxon>
        <taxon>Testudinidae</taxon>
        <taxon>Chelonoidis</taxon>
    </lineage>
</organism>
<evidence type="ECO:0000313" key="2">
    <source>
        <dbReference type="Proteomes" id="UP000694404"/>
    </source>
</evidence>
<proteinExistence type="predicted"/>
<dbReference type="Ensembl" id="ENSCABT00000011743.1">
    <property type="protein sequence ID" value="ENSCABP00000010730.1"/>
    <property type="gene ID" value="ENSCABG00000008033.1"/>
</dbReference>
<keyword evidence="2" id="KW-1185">Reference proteome</keyword>
<reference evidence="1" key="1">
    <citation type="submission" date="2025-08" db="UniProtKB">
        <authorList>
            <consortium name="Ensembl"/>
        </authorList>
    </citation>
    <scope>IDENTIFICATION</scope>
</reference>
<dbReference type="AlphaFoldDB" id="A0A8C0GPQ2"/>